<feature type="transmembrane region" description="Helical" evidence="1">
    <location>
        <begin position="30"/>
        <end position="50"/>
    </location>
</feature>
<dbReference type="KEGG" id="glj:GKIL_1589"/>
<evidence type="ECO:0000256" key="1">
    <source>
        <dbReference type="SAM" id="Phobius"/>
    </source>
</evidence>
<gene>
    <name evidence="2" type="ORF">GKIL_1589</name>
</gene>
<evidence type="ECO:0000313" key="3">
    <source>
        <dbReference type="Proteomes" id="UP000017396"/>
    </source>
</evidence>
<protein>
    <submittedName>
        <fullName evidence="2">Uncharacterized protein</fullName>
    </submittedName>
</protein>
<name>U5QJL4_GLOK1</name>
<dbReference type="AlphaFoldDB" id="U5QJL4"/>
<dbReference type="RefSeq" id="WP_023172948.1">
    <property type="nucleotide sequence ID" value="NC_022600.1"/>
</dbReference>
<keyword evidence="1" id="KW-0472">Membrane</keyword>
<dbReference type="Proteomes" id="UP000017396">
    <property type="component" value="Chromosome"/>
</dbReference>
<accession>U5QJL4</accession>
<keyword evidence="1" id="KW-1133">Transmembrane helix</keyword>
<keyword evidence="3" id="KW-1185">Reference proteome</keyword>
<proteinExistence type="predicted"/>
<keyword evidence="1" id="KW-0812">Transmembrane</keyword>
<organism evidence="2 3">
    <name type="scientific">Gloeobacter kilaueensis (strain ATCC BAA-2537 / CCAP 1431/1 / ULC 316 / JS1)</name>
    <dbReference type="NCBI Taxonomy" id="1183438"/>
    <lineage>
        <taxon>Bacteria</taxon>
        <taxon>Bacillati</taxon>
        <taxon>Cyanobacteriota</taxon>
        <taxon>Cyanophyceae</taxon>
        <taxon>Gloeobacterales</taxon>
        <taxon>Gloeobacteraceae</taxon>
        <taxon>Gloeobacter</taxon>
    </lineage>
</organism>
<dbReference type="EMBL" id="CP003587">
    <property type="protein sequence ID" value="AGY57835.1"/>
    <property type="molecule type" value="Genomic_DNA"/>
</dbReference>
<dbReference type="HOGENOM" id="CLU_3025875_0_0_3"/>
<reference evidence="2 3" key="1">
    <citation type="journal article" date="2013" name="PLoS ONE">
        <title>Cultivation and Complete Genome Sequencing of Gloeobacter kilaueensis sp. nov., from a Lava Cave in Kilauea Caldera, Hawai'i.</title>
        <authorList>
            <person name="Saw J.H."/>
            <person name="Schatz M."/>
            <person name="Brown M.V."/>
            <person name="Kunkel D.D."/>
            <person name="Foster J.S."/>
            <person name="Shick H."/>
            <person name="Christensen S."/>
            <person name="Hou S."/>
            <person name="Wan X."/>
            <person name="Donachie S.P."/>
        </authorList>
    </citation>
    <scope>NUCLEOTIDE SEQUENCE [LARGE SCALE GENOMIC DNA]</scope>
    <source>
        <strain evidence="3">JS</strain>
    </source>
</reference>
<evidence type="ECO:0000313" key="2">
    <source>
        <dbReference type="EMBL" id="AGY57835.1"/>
    </source>
</evidence>
<sequence>MFGVWLALSLVLWLVIAVYLLITGNALNQILPLVLLACLFLVVGVVSTLFGRRQK</sequence>